<evidence type="ECO:0000256" key="7">
    <source>
        <dbReference type="ARBA" id="ARBA00022723"/>
    </source>
</evidence>
<dbReference type="SUPFAM" id="SSF55124">
    <property type="entry name" value="Nitrite/Sulfite reductase N-terminal domain-like"/>
    <property type="match status" value="2"/>
</dbReference>
<name>A0A542ZXI0_RARFA</name>
<keyword evidence="8" id="KW-0883">Thioether bond</keyword>
<comment type="caution">
    <text evidence="16">The sequence shown here is derived from an EMBL/GenBank/DDBJ whole genome shotgun (WGS) entry which is preliminary data.</text>
</comment>
<evidence type="ECO:0000256" key="11">
    <source>
        <dbReference type="ARBA" id="ARBA00023014"/>
    </source>
</evidence>
<dbReference type="InterPro" id="IPR006067">
    <property type="entry name" value="NO2/SO3_Rdtase_4Fe4S_dom"/>
</dbReference>
<dbReference type="AlphaFoldDB" id="A0A542ZXI0"/>
<dbReference type="InterPro" id="IPR045854">
    <property type="entry name" value="NO2/SO3_Rdtase_4Fe4S_sf"/>
</dbReference>
<dbReference type="InterPro" id="IPR036136">
    <property type="entry name" value="Nit/Sulf_reduc_fer-like_dom_sf"/>
</dbReference>
<dbReference type="GO" id="GO:0051539">
    <property type="term" value="F:4 iron, 4 sulfur cluster binding"/>
    <property type="evidence" value="ECO:0007669"/>
    <property type="project" value="UniProtKB-KW"/>
</dbReference>
<dbReference type="FunFam" id="3.30.413.10:FF:000009">
    <property type="entry name" value="Sulfite reductase [ferredoxin]"/>
    <property type="match status" value="1"/>
</dbReference>
<comment type="cofactor">
    <cofactor evidence="1">
        <name>[4Fe-4S] cluster</name>
        <dbReference type="ChEBI" id="CHEBI:49883"/>
    </cofactor>
</comment>
<dbReference type="GO" id="GO:0020037">
    <property type="term" value="F:heme binding"/>
    <property type="evidence" value="ECO:0007669"/>
    <property type="project" value="InterPro"/>
</dbReference>
<evidence type="ECO:0000259" key="14">
    <source>
        <dbReference type="Pfam" id="PF01077"/>
    </source>
</evidence>
<comment type="function">
    <text evidence="2">Catalyzes the reduction of sulfite to sulfide, a step in the biosynthesis of sulfur-containing amino acids and cofactors.</text>
</comment>
<dbReference type="InterPro" id="IPR005117">
    <property type="entry name" value="NiRdtase/SiRdtase_haem-b_fer"/>
</dbReference>
<keyword evidence="11" id="KW-0411">Iron-sulfur</keyword>
<organism evidence="16 17">
    <name type="scientific">Rarobacter faecitabidus</name>
    <dbReference type="NCBI Taxonomy" id="13243"/>
    <lineage>
        <taxon>Bacteria</taxon>
        <taxon>Bacillati</taxon>
        <taxon>Actinomycetota</taxon>
        <taxon>Actinomycetes</taxon>
        <taxon>Micrococcales</taxon>
        <taxon>Rarobacteraceae</taxon>
        <taxon>Rarobacter</taxon>
    </lineage>
</organism>
<evidence type="ECO:0000256" key="1">
    <source>
        <dbReference type="ARBA" id="ARBA00001966"/>
    </source>
</evidence>
<dbReference type="PROSITE" id="PS00365">
    <property type="entry name" value="NIR_SIR"/>
    <property type="match status" value="1"/>
</dbReference>
<dbReference type="RefSeq" id="WP_142120392.1">
    <property type="nucleotide sequence ID" value="NZ_BAAASV010000002.1"/>
</dbReference>
<protein>
    <recommendedName>
        <fullName evidence="4">assimilatory sulfite reductase (ferredoxin)</fullName>
        <ecNumber evidence="4">1.8.7.1</ecNumber>
    </recommendedName>
</protein>
<evidence type="ECO:0000256" key="12">
    <source>
        <dbReference type="ARBA" id="ARBA00049518"/>
    </source>
</evidence>
<evidence type="ECO:0000313" key="17">
    <source>
        <dbReference type="Proteomes" id="UP000315389"/>
    </source>
</evidence>
<reference evidence="16 17" key="1">
    <citation type="submission" date="2019-06" db="EMBL/GenBank/DDBJ databases">
        <title>Sequencing the genomes of 1000 actinobacteria strains.</title>
        <authorList>
            <person name="Klenk H.-P."/>
        </authorList>
    </citation>
    <scope>NUCLEOTIDE SEQUENCE [LARGE SCALE GENOMIC DNA]</scope>
    <source>
        <strain evidence="16 17">DSM 4813</strain>
    </source>
</reference>
<dbReference type="EC" id="1.8.7.1" evidence="4"/>
<dbReference type="GO" id="GO:0046872">
    <property type="term" value="F:metal ion binding"/>
    <property type="evidence" value="ECO:0007669"/>
    <property type="project" value="UniProtKB-KW"/>
</dbReference>
<feature type="domain" description="Nitrite/sulphite reductase 4Fe-4S" evidence="14">
    <location>
        <begin position="212"/>
        <end position="365"/>
    </location>
</feature>
<dbReference type="Gene3D" id="3.30.413.10">
    <property type="entry name" value="Sulfite Reductase Hemoprotein, domain 1"/>
    <property type="match status" value="2"/>
</dbReference>
<dbReference type="OrthoDB" id="3189055at2"/>
<dbReference type="Pfam" id="PF03460">
    <property type="entry name" value="NIR_SIR_ferr"/>
    <property type="match status" value="2"/>
</dbReference>
<keyword evidence="9" id="KW-0560">Oxidoreductase</keyword>
<evidence type="ECO:0000256" key="2">
    <source>
        <dbReference type="ARBA" id="ARBA00003247"/>
    </source>
</evidence>
<evidence type="ECO:0000256" key="13">
    <source>
        <dbReference type="SAM" id="MobiDB-lite"/>
    </source>
</evidence>
<dbReference type="SUPFAM" id="SSF56014">
    <property type="entry name" value="Nitrite and sulphite reductase 4Fe-4S domain-like"/>
    <property type="match status" value="2"/>
</dbReference>
<feature type="domain" description="Nitrite/sulphite reductase 4Fe-4S" evidence="14">
    <location>
        <begin position="460"/>
        <end position="591"/>
    </location>
</feature>
<dbReference type="PANTHER" id="PTHR32439:SF0">
    <property type="entry name" value="FERREDOXIN--NITRITE REDUCTASE, CHLOROPLASTIC"/>
    <property type="match status" value="1"/>
</dbReference>
<proteinExistence type="inferred from homology"/>
<keyword evidence="17" id="KW-1185">Reference proteome</keyword>
<gene>
    <name evidence="16" type="ORF">FB461_1542</name>
</gene>
<feature type="domain" description="Nitrite/Sulfite reductase ferredoxin-like" evidence="15">
    <location>
        <begin position="387"/>
        <end position="452"/>
    </location>
</feature>
<evidence type="ECO:0000256" key="5">
    <source>
        <dbReference type="ARBA" id="ARBA00022485"/>
    </source>
</evidence>
<feature type="region of interest" description="Disordered" evidence="13">
    <location>
        <begin position="1"/>
        <end position="71"/>
    </location>
</feature>
<evidence type="ECO:0000256" key="3">
    <source>
        <dbReference type="ARBA" id="ARBA00010429"/>
    </source>
</evidence>
<evidence type="ECO:0000256" key="4">
    <source>
        <dbReference type="ARBA" id="ARBA00012353"/>
    </source>
</evidence>
<keyword evidence="6" id="KW-0349">Heme</keyword>
<comment type="catalytic activity">
    <reaction evidence="12">
        <text>hydrogen sulfide + 6 oxidized [2Fe-2S]-[ferredoxin] + 3 H2O = sulfite + 6 reduced [2Fe-2S]-[ferredoxin] + 7 H(+)</text>
        <dbReference type="Rhea" id="RHEA:23132"/>
        <dbReference type="Rhea" id="RHEA-COMP:10000"/>
        <dbReference type="Rhea" id="RHEA-COMP:10001"/>
        <dbReference type="ChEBI" id="CHEBI:15377"/>
        <dbReference type="ChEBI" id="CHEBI:15378"/>
        <dbReference type="ChEBI" id="CHEBI:17359"/>
        <dbReference type="ChEBI" id="CHEBI:29919"/>
        <dbReference type="ChEBI" id="CHEBI:33737"/>
        <dbReference type="ChEBI" id="CHEBI:33738"/>
        <dbReference type="EC" id="1.8.7.1"/>
    </reaction>
</comment>
<evidence type="ECO:0000256" key="9">
    <source>
        <dbReference type="ARBA" id="ARBA00023002"/>
    </source>
</evidence>
<accession>A0A542ZXI0</accession>
<dbReference type="PANTHER" id="PTHR32439">
    <property type="entry name" value="FERREDOXIN--NITRITE REDUCTASE, CHLOROPLASTIC"/>
    <property type="match status" value="1"/>
</dbReference>
<dbReference type="Pfam" id="PF01077">
    <property type="entry name" value="NIR_SIR"/>
    <property type="match status" value="2"/>
</dbReference>
<evidence type="ECO:0000256" key="6">
    <source>
        <dbReference type="ARBA" id="ARBA00022617"/>
    </source>
</evidence>
<dbReference type="Gene3D" id="3.90.480.20">
    <property type="match status" value="1"/>
</dbReference>
<feature type="domain" description="Nitrite/Sulfite reductase ferredoxin-like" evidence="15">
    <location>
        <begin position="141"/>
        <end position="202"/>
    </location>
</feature>
<dbReference type="InterPro" id="IPR051329">
    <property type="entry name" value="NIR_SIR_4Fe-4S"/>
</dbReference>
<keyword evidence="7" id="KW-0479">Metal-binding</keyword>
<comment type="similarity">
    <text evidence="3">Belongs to the nitrite and sulfite reductase 4Fe-4S domain family.</text>
</comment>
<evidence type="ECO:0000313" key="16">
    <source>
        <dbReference type="EMBL" id="TQL65009.1"/>
    </source>
</evidence>
<dbReference type="GO" id="GO:0050311">
    <property type="term" value="F:sulfite reductase (ferredoxin) activity"/>
    <property type="evidence" value="ECO:0007669"/>
    <property type="project" value="UniProtKB-EC"/>
</dbReference>
<evidence type="ECO:0000259" key="15">
    <source>
        <dbReference type="Pfam" id="PF03460"/>
    </source>
</evidence>
<dbReference type="PRINTS" id="PR00397">
    <property type="entry name" value="SIROHAEM"/>
</dbReference>
<evidence type="ECO:0000256" key="8">
    <source>
        <dbReference type="ARBA" id="ARBA00022784"/>
    </source>
</evidence>
<evidence type="ECO:0000256" key="10">
    <source>
        <dbReference type="ARBA" id="ARBA00023004"/>
    </source>
</evidence>
<dbReference type="Proteomes" id="UP000315389">
    <property type="component" value="Unassembled WGS sequence"/>
</dbReference>
<sequence length="612" mass="67079">MDSIDSDTTADGAAAESGQRQRAATSTRATQLADAPGAATRRPATAAAGDRPARPARAARPNGQWKVDGKEPLNVNETLKQKDDGLNVRQRIESIYALGGFDSIPKEDLHGRFRWWGLYTQRKPGIDGGRTAQLETEEIEDSYFMLRVRVDGGALTAEQLRVIAGISRDFGRDTADITDRHNIQFHWIDVVDMPEIWRRLESVGLQTTEACGDVPRVILGSPVAGIAKDEVIDPTEIIDEIVRRYVGDPSFSNLPRKYKTAITGHPSLDVVPEINDFSLVPVVHPELGIGFDLWVGGGLSTSAHLAQRLGTFLAPERVPEVWVAVTSIFRDYGYRRLRNRARLKYLMADWGAEKFRQVLQDEYLGYELPDGPPPPQPTRSGDHVGVHEQKDGNFYIGAAPHVGRTSGSALLGVAELAESVGSNRIRLTPYQKLLVLDVPGDDVERVVEGLRELGFEARPGSFRRSTMACTGIEYCKLAIVETKATATTAINQLEERLGSYADEHKLLPITLNVNGCPNSCARIQTADIGLKGQLVLDDDGEQVPGFQVHLGGGLVSEQRAEAGVGRTVRGLKVTADGIADYVERVTRRYVDGRSADETFAAWALRAEDDDLR</sequence>
<keyword evidence="10" id="KW-0408">Iron</keyword>
<dbReference type="EMBL" id="VFOS01000001">
    <property type="protein sequence ID" value="TQL65009.1"/>
    <property type="molecule type" value="Genomic_DNA"/>
</dbReference>
<dbReference type="InterPro" id="IPR006066">
    <property type="entry name" value="NO2/SO3_Rdtase_FeS/sirohaem_BS"/>
</dbReference>
<keyword evidence="5" id="KW-0004">4Fe-4S</keyword>
<feature type="compositionally biased region" description="Low complexity" evidence="13">
    <location>
        <begin position="33"/>
        <end position="61"/>
    </location>
</feature>
<feature type="compositionally biased region" description="Polar residues" evidence="13">
    <location>
        <begin position="18"/>
        <end position="30"/>
    </location>
</feature>